<dbReference type="AlphaFoldDB" id="A0A822CW29"/>
<protein>
    <submittedName>
        <fullName evidence="2">Uncharacterized protein</fullName>
    </submittedName>
</protein>
<comment type="caution">
    <text evidence="2">The sequence shown here is derived from an EMBL/GenBank/DDBJ whole genome shotgun (WGS) entry which is preliminary data.</text>
</comment>
<name>A0A822CW29_9BILA</name>
<gene>
    <name evidence="2" type="ORF">QYT958_LOCUS42323</name>
</gene>
<evidence type="ECO:0000256" key="1">
    <source>
        <dbReference type="SAM" id="MobiDB-lite"/>
    </source>
</evidence>
<evidence type="ECO:0000313" key="2">
    <source>
        <dbReference type="EMBL" id="CAF5055195.1"/>
    </source>
</evidence>
<dbReference type="EMBL" id="CAJOBR010052912">
    <property type="protein sequence ID" value="CAF5055195.1"/>
    <property type="molecule type" value="Genomic_DNA"/>
</dbReference>
<feature type="non-terminal residue" evidence="2">
    <location>
        <position position="100"/>
    </location>
</feature>
<feature type="region of interest" description="Disordered" evidence="1">
    <location>
        <begin position="75"/>
        <end position="100"/>
    </location>
</feature>
<organism evidence="2 3">
    <name type="scientific">Rotaria socialis</name>
    <dbReference type="NCBI Taxonomy" id="392032"/>
    <lineage>
        <taxon>Eukaryota</taxon>
        <taxon>Metazoa</taxon>
        <taxon>Spiralia</taxon>
        <taxon>Gnathifera</taxon>
        <taxon>Rotifera</taxon>
        <taxon>Eurotatoria</taxon>
        <taxon>Bdelloidea</taxon>
        <taxon>Philodinida</taxon>
        <taxon>Philodinidae</taxon>
        <taxon>Rotaria</taxon>
    </lineage>
</organism>
<feature type="non-terminal residue" evidence="2">
    <location>
        <position position="1"/>
    </location>
</feature>
<evidence type="ECO:0000313" key="3">
    <source>
        <dbReference type="Proteomes" id="UP000663848"/>
    </source>
</evidence>
<feature type="compositionally biased region" description="Polar residues" evidence="1">
    <location>
        <begin position="87"/>
        <end position="100"/>
    </location>
</feature>
<accession>A0A822CW29</accession>
<reference evidence="2" key="1">
    <citation type="submission" date="2021-02" db="EMBL/GenBank/DDBJ databases">
        <authorList>
            <person name="Nowell W R."/>
        </authorList>
    </citation>
    <scope>NUCLEOTIDE SEQUENCE</scope>
</reference>
<sequence length="100" mass="11416">NSISPSNSLVELELHTSSFFDTARLRDNISINKEHQRRNRVSAIPISTRYLSSTNGKADTTLLSRPTYRRPVSLSLDHQHPNHEPLQMQSVNNRHAQQTV</sequence>
<proteinExistence type="predicted"/>
<dbReference type="Proteomes" id="UP000663848">
    <property type="component" value="Unassembled WGS sequence"/>
</dbReference>